<dbReference type="HOGENOM" id="CLU_1255825_0_0_1"/>
<organism evidence="5">
    <name type="scientific">Candida tenuis (strain ATCC 10573 / BCRC 21748 / CBS 615 / JCM 9827 / NBRC 10315 / NRRL Y-1498 / VKM Y-70)</name>
    <name type="common">Yeast</name>
    <name type="synonym">Yamadazyma tenuis</name>
    <dbReference type="NCBI Taxonomy" id="590646"/>
    <lineage>
        <taxon>Eukaryota</taxon>
        <taxon>Fungi</taxon>
        <taxon>Dikarya</taxon>
        <taxon>Ascomycota</taxon>
        <taxon>Saccharomycotina</taxon>
        <taxon>Pichiomycetes</taxon>
        <taxon>Debaryomycetaceae</taxon>
        <taxon>Yamadazyma</taxon>
    </lineage>
</organism>
<feature type="domain" description="Myb-like" evidence="2">
    <location>
        <begin position="94"/>
        <end position="144"/>
    </location>
</feature>
<dbReference type="InterPro" id="IPR017930">
    <property type="entry name" value="Myb_dom"/>
</dbReference>
<dbReference type="AlphaFoldDB" id="G3B950"/>
<sequence>MSVFPQSQYPFGYQYPIYYSYSQVPQPPAVGQLNQFPPQGQIIPQSGFYGQVPTAGAGGPVAPHYLANGSGSPGAGSPGTLHLPFYYYNNINEKKSKSSTTWTAKEDKLLRELKENQKLGWRDISTFFNDRTPNACQFRWRRIISSISKTTESEGPANSATISTATSAIVSTKMAKSRSSSISSMSSLHSRTSSVSSIQAGSTSPKINKKSHHSINYILN</sequence>
<evidence type="ECO:0000313" key="5">
    <source>
        <dbReference type="Proteomes" id="UP000000707"/>
    </source>
</evidence>
<accession>G3B950</accession>
<evidence type="ECO:0000313" key="4">
    <source>
        <dbReference type="EMBL" id="EGV62462.1"/>
    </source>
</evidence>
<evidence type="ECO:0000259" key="2">
    <source>
        <dbReference type="PROSITE" id="PS50090"/>
    </source>
</evidence>
<dbReference type="Gene3D" id="1.10.10.60">
    <property type="entry name" value="Homeodomain-like"/>
    <property type="match status" value="1"/>
</dbReference>
<gene>
    <name evidence="4" type="ORF">CANTEDRAFT_115927</name>
</gene>
<dbReference type="OrthoDB" id="2143914at2759"/>
<dbReference type="Pfam" id="PF13921">
    <property type="entry name" value="Myb_DNA-bind_6"/>
    <property type="match status" value="1"/>
</dbReference>
<dbReference type="InterPro" id="IPR001005">
    <property type="entry name" value="SANT/Myb"/>
</dbReference>
<feature type="domain" description="HTH myb-type" evidence="3">
    <location>
        <begin position="94"/>
        <end position="148"/>
    </location>
</feature>
<reference evidence="4 5" key="1">
    <citation type="journal article" date="2011" name="Proc. Natl. Acad. Sci. U.S.A.">
        <title>Comparative genomics of xylose-fermenting fungi for enhanced biofuel production.</title>
        <authorList>
            <person name="Wohlbach D.J."/>
            <person name="Kuo A."/>
            <person name="Sato T.K."/>
            <person name="Potts K.M."/>
            <person name="Salamov A.A."/>
            <person name="LaButti K.M."/>
            <person name="Sun H."/>
            <person name="Clum A."/>
            <person name="Pangilinan J.L."/>
            <person name="Lindquist E.A."/>
            <person name="Lucas S."/>
            <person name="Lapidus A."/>
            <person name="Jin M."/>
            <person name="Gunawan C."/>
            <person name="Balan V."/>
            <person name="Dale B.E."/>
            <person name="Jeffries T.W."/>
            <person name="Zinkel R."/>
            <person name="Barry K.W."/>
            <person name="Grigoriev I.V."/>
            <person name="Gasch A.P."/>
        </authorList>
    </citation>
    <scope>NUCLEOTIDE SEQUENCE [LARGE SCALE GENOMIC DNA]</scope>
    <source>
        <strain evidence="5">ATCC 10573 / BCRC 21748 / CBS 615 / JCM 9827 / NBRC 10315 / NRRL Y-1498 / VKM Y-70</strain>
    </source>
</reference>
<evidence type="ECO:0000256" key="1">
    <source>
        <dbReference type="SAM" id="MobiDB-lite"/>
    </source>
</evidence>
<feature type="region of interest" description="Disordered" evidence="1">
    <location>
        <begin position="193"/>
        <end position="220"/>
    </location>
</feature>
<proteinExistence type="predicted"/>
<evidence type="ECO:0000259" key="3">
    <source>
        <dbReference type="PROSITE" id="PS51294"/>
    </source>
</evidence>
<dbReference type="SUPFAM" id="SSF46689">
    <property type="entry name" value="Homeodomain-like"/>
    <property type="match status" value="1"/>
</dbReference>
<dbReference type="eggNOG" id="ENOG502S97Y">
    <property type="taxonomic scope" value="Eukaryota"/>
</dbReference>
<dbReference type="InterPro" id="IPR009057">
    <property type="entry name" value="Homeodomain-like_sf"/>
</dbReference>
<dbReference type="EMBL" id="GL996527">
    <property type="protein sequence ID" value="EGV62462.1"/>
    <property type="molecule type" value="Genomic_DNA"/>
</dbReference>
<name>G3B950_CANTC</name>
<dbReference type="PROSITE" id="PS51294">
    <property type="entry name" value="HTH_MYB"/>
    <property type="match status" value="1"/>
</dbReference>
<dbReference type="SMART" id="SM00717">
    <property type="entry name" value="SANT"/>
    <property type="match status" value="1"/>
</dbReference>
<keyword evidence="5" id="KW-1185">Reference proteome</keyword>
<protein>
    <submittedName>
        <fullName evidence="4">Uncharacterized protein</fullName>
    </submittedName>
</protein>
<dbReference type="CDD" id="cd00167">
    <property type="entry name" value="SANT"/>
    <property type="match status" value="1"/>
</dbReference>
<dbReference type="Proteomes" id="UP000000707">
    <property type="component" value="Unassembled WGS sequence"/>
</dbReference>
<dbReference type="PROSITE" id="PS50090">
    <property type="entry name" value="MYB_LIKE"/>
    <property type="match status" value="1"/>
</dbReference>